<evidence type="ECO:0000313" key="3">
    <source>
        <dbReference type="Proteomes" id="UP001161580"/>
    </source>
</evidence>
<accession>A0AAE3QBM5</accession>
<dbReference type="RefSeq" id="WP_311786275.1">
    <property type="nucleotide sequence ID" value="NZ_JALDYY010000004.1"/>
</dbReference>
<feature type="domain" description="SnoaL-like" evidence="1">
    <location>
        <begin position="11"/>
        <end position="120"/>
    </location>
</feature>
<dbReference type="SUPFAM" id="SSF54427">
    <property type="entry name" value="NTF2-like"/>
    <property type="match status" value="1"/>
</dbReference>
<dbReference type="Gene3D" id="3.10.450.50">
    <property type="match status" value="1"/>
</dbReference>
<protein>
    <submittedName>
        <fullName evidence="2">Nuclear transport factor 2 family protein</fullName>
    </submittedName>
</protein>
<gene>
    <name evidence="2" type="ORF">MRS75_11870</name>
</gene>
<dbReference type="AlphaFoldDB" id="A0AAE3QBM5"/>
<dbReference type="InterPro" id="IPR032710">
    <property type="entry name" value="NTF2-like_dom_sf"/>
</dbReference>
<evidence type="ECO:0000259" key="1">
    <source>
        <dbReference type="Pfam" id="PF12680"/>
    </source>
</evidence>
<dbReference type="Proteomes" id="UP001161580">
    <property type="component" value="Unassembled WGS sequence"/>
</dbReference>
<sequence>MTDRSELEKVVHAVYAARDRDDLDAMMSYFDPSCSFRVAGGDRLDTTMQKVDREEALRATFRSLIDVWDLSGVKTIAIHVDGDTAFAHRAGEVRFVPTGDTDDAEYIDKITFRDGRVVEVVEFIDTLAVARRAGLV</sequence>
<dbReference type="EMBL" id="JALDYZ010000005">
    <property type="protein sequence ID" value="MDI7922787.1"/>
    <property type="molecule type" value="Genomic_DNA"/>
</dbReference>
<dbReference type="InterPro" id="IPR037401">
    <property type="entry name" value="SnoaL-like"/>
</dbReference>
<keyword evidence="3" id="KW-1185">Reference proteome</keyword>
<comment type="caution">
    <text evidence="2">The sequence shown here is derived from an EMBL/GenBank/DDBJ whole genome shotgun (WGS) entry which is preliminary data.</text>
</comment>
<name>A0AAE3QBM5_9HYPH</name>
<proteinExistence type="predicted"/>
<organism evidence="2 3">
    <name type="scientific">Ferirhizobium litorale</name>
    <dbReference type="NCBI Taxonomy" id="2927786"/>
    <lineage>
        <taxon>Bacteria</taxon>
        <taxon>Pseudomonadati</taxon>
        <taxon>Pseudomonadota</taxon>
        <taxon>Alphaproteobacteria</taxon>
        <taxon>Hyphomicrobiales</taxon>
        <taxon>Rhizobiaceae</taxon>
        <taxon>Ferirhizobium</taxon>
    </lineage>
</organism>
<dbReference type="Pfam" id="PF12680">
    <property type="entry name" value="SnoaL_2"/>
    <property type="match status" value="1"/>
</dbReference>
<reference evidence="2" key="1">
    <citation type="submission" date="2022-03" db="EMBL/GenBank/DDBJ databases">
        <title>Fererhizobium litorale gen. nov., sp. nov., isolated from sandy sediments of the Sea of Japan seashore.</title>
        <authorList>
            <person name="Romanenko L."/>
            <person name="Kurilenko V."/>
            <person name="Otstavnykh N."/>
            <person name="Svetashev V."/>
            <person name="Tekutyeva L."/>
            <person name="Isaeva M."/>
            <person name="Mikhailov V."/>
        </authorList>
    </citation>
    <scope>NUCLEOTIDE SEQUENCE</scope>
    <source>
        <strain evidence="2">KMM 9576</strain>
    </source>
</reference>
<evidence type="ECO:0000313" key="2">
    <source>
        <dbReference type="EMBL" id="MDI7922787.1"/>
    </source>
</evidence>